<protein>
    <submittedName>
        <fullName evidence="1">Uncharacterized protein</fullName>
    </submittedName>
</protein>
<evidence type="ECO:0000313" key="1">
    <source>
        <dbReference type="EMBL" id="CAB3392595.1"/>
    </source>
</evidence>
<proteinExistence type="predicted"/>
<accession>A0A6F9E818</accession>
<evidence type="ECO:0000313" key="2">
    <source>
        <dbReference type="Proteomes" id="UP000502196"/>
    </source>
</evidence>
<gene>
    <name evidence="1" type="ORF">COOX1_1489</name>
</gene>
<dbReference type="AlphaFoldDB" id="A0A6F9E818"/>
<dbReference type="EMBL" id="LR792683">
    <property type="protein sequence ID" value="CAB3392595.1"/>
    <property type="molecule type" value="Genomic_DNA"/>
</dbReference>
<sequence length="84" mass="8939">MRVAGGGGLPPAPPLCQAVVDVLFAELKDRGKPAVALGPDVRSQFLDARDGAVDPGEHNLGRMRRQAEELLFPLVNDENPEPSP</sequence>
<dbReference type="Proteomes" id="UP000502196">
    <property type="component" value="Chromosome"/>
</dbReference>
<reference evidence="1 2" key="1">
    <citation type="submission" date="2020-04" db="EMBL/GenBank/DDBJ databases">
        <authorList>
            <person name="Hogendoorn C."/>
        </authorList>
    </citation>
    <scope>NUCLEOTIDE SEQUENCE [LARGE SCALE GENOMIC DNA]</scope>
    <source>
        <strain evidence="1">COOX1</strain>
    </source>
</reference>
<organism evidence="1 2">
    <name type="scientific">Kyrpidia spormannii</name>
    <dbReference type="NCBI Taxonomy" id="2055160"/>
    <lineage>
        <taxon>Bacteria</taxon>
        <taxon>Bacillati</taxon>
        <taxon>Bacillota</taxon>
        <taxon>Bacilli</taxon>
        <taxon>Bacillales</taxon>
        <taxon>Alicyclobacillaceae</taxon>
        <taxon>Kyrpidia</taxon>
    </lineage>
</organism>
<name>A0A6F9E818_9BACL</name>